<gene>
    <name evidence="2" type="ORF">PAPYR_1850</name>
</gene>
<name>A0ABQ8UTQ3_9EUKA</name>
<evidence type="ECO:0000313" key="3">
    <source>
        <dbReference type="Proteomes" id="UP001141327"/>
    </source>
</evidence>
<dbReference type="EMBL" id="JAPMOS010000006">
    <property type="protein sequence ID" value="KAJ4461718.1"/>
    <property type="molecule type" value="Genomic_DNA"/>
</dbReference>
<dbReference type="Proteomes" id="UP001141327">
    <property type="component" value="Unassembled WGS sequence"/>
</dbReference>
<reference evidence="2" key="1">
    <citation type="journal article" date="2022" name="bioRxiv">
        <title>Genomics of Preaxostyla Flagellates Illuminates Evolutionary Transitions and the Path Towards Mitochondrial Loss.</title>
        <authorList>
            <person name="Novak L.V.F."/>
            <person name="Treitli S.C."/>
            <person name="Pyrih J."/>
            <person name="Halakuc P."/>
            <person name="Pipaliya S.V."/>
            <person name="Vacek V."/>
            <person name="Brzon O."/>
            <person name="Soukal P."/>
            <person name="Eme L."/>
            <person name="Dacks J.B."/>
            <person name="Karnkowska A."/>
            <person name="Elias M."/>
            <person name="Hampl V."/>
        </authorList>
    </citation>
    <scope>NUCLEOTIDE SEQUENCE</scope>
    <source>
        <strain evidence="2">RCP-MX</strain>
    </source>
</reference>
<comment type="caution">
    <text evidence="2">The sequence shown here is derived from an EMBL/GenBank/DDBJ whole genome shotgun (WGS) entry which is preliminary data.</text>
</comment>
<proteinExistence type="predicted"/>
<feature type="region of interest" description="Disordered" evidence="1">
    <location>
        <begin position="543"/>
        <end position="568"/>
    </location>
</feature>
<evidence type="ECO:0000313" key="2">
    <source>
        <dbReference type="EMBL" id="KAJ4461718.1"/>
    </source>
</evidence>
<organism evidence="2 3">
    <name type="scientific">Paratrimastix pyriformis</name>
    <dbReference type="NCBI Taxonomy" id="342808"/>
    <lineage>
        <taxon>Eukaryota</taxon>
        <taxon>Metamonada</taxon>
        <taxon>Preaxostyla</taxon>
        <taxon>Paratrimastigidae</taxon>
        <taxon>Paratrimastix</taxon>
    </lineage>
</organism>
<protein>
    <submittedName>
        <fullName evidence="2">Uncharacterized protein</fullName>
    </submittedName>
</protein>
<accession>A0ABQ8UTQ3</accession>
<sequence length="727" mass="77225">MHLQEFLRVLEEGTPTEIAEQGIVIYGQLWVSFSQQEDIPAEELSSLLIHIGKALQKHASVFEMAVVLLRISTLIFDLDPDLSLMVVCSEADQFFILDTLVGILERFLTHPEAKFIHLLNSLTLLLERLVPESWPNQLHLATESFFGTCISLLRWASSNVTKETTADAPFVGSVSSVMTAILETTGARGLGPDTVLSLLEGLGAALGTFRADDSAVAALLDAAQTVLETEPAQCHPQAGALLSGLIPHLTVLADAATAAPTEGPSPVLGQLSSLLLACSRAPFGANLVEAGMTPVIGDLLKRICERFKALALATRQDSNRLEGGTDAGDRVGAVLAQWSRPLDRLLQTLGNLASVEGCFGPALSGPEVQRFLQEMLLDPMLPSNAIGNACFALSSLLLGPFAPGVAVTPASFCKAILPVSLRCLDQPAALSEVLELLDASLERLPSSETLPGALEGLLQAGLFEVIAHILFLHPTRPDCIVGCLGLLGRVFGPDDAVLDVSAPSGTKSAQDEQRGPLAHEVLAHAQPRLVELLVGLLQTIGSGRSGPDDSQQPADPAEDAQRPSAAALETASIEVTRGAVAVLRGFAHLCPEAFEETQAGLCKVVLDGLQYHFETSHWTVCTALCEAASMWASQLDGFLEVMVAEGLRARLASLLALLVRPGGPESLQQEDVPPPRDLLEATEHLADLLTRPQDRGGLPEDEEEKAALERGMLHDLVTTAQRILGAS</sequence>
<evidence type="ECO:0000256" key="1">
    <source>
        <dbReference type="SAM" id="MobiDB-lite"/>
    </source>
</evidence>
<keyword evidence="3" id="KW-1185">Reference proteome</keyword>
<dbReference type="InterPro" id="IPR016024">
    <property type="entry name" value="ARM-type_fold"/>
</dbReference>
<dbReference type="SUPFAM" id="SSF48371">
    <property type="entry name" value="ARM repeat"/>
    <property type="match status" value="1"/>
</dbReference>